<dbReference type="EMBL" id="VXBP01004917">
    <property type="protein sequence ID" value="NXN97432.1"/>
    <property type="molecule type" value="Genomic_DNA"/>
</dbReference>
<keyword evidence="4" id="KW-1185">Reference proteome</keyword>
<dbReference type="PANTHER" id="PTHR14845">
    <property type="entry name" value="COILED-COIL DOMAIN-CONTAINING 166"/>
    <property type="match status" value="1"/>
</dbReference>
<feature type="coiled-coil region" evidence="1">
    <location>
        <begin position="58"/>
        <end position="85"/>
    </location>
</feature>
<keyword evidence="1" id="KW-0175">Coiled coil</keyword>
<evidence type="ECO:0000313" key="4">
    <source>
        <dbReference type="Proteomes" id="UP000565785"/>
    </source>
</evidence>
<feature type="region of interest" description="Disordered" evidence="2">
    <location>
        <begin position="1"/>
        <end position="33"/>
    </location>
</feature>
<dbReference type="Proteomes" id="UP000565785">
    <property type="component" value="Unassembled WGS sequence"/>
</dbReference>
<protein>
    <submittedName>
        <fullName evidence="3">CC166 protein</fullName>
    </submittedName>
</protein>
<gene>
    <name evidence="3" type="primary">Ccdc166</name>
    <name evidence="3" type="ORF">RHICYA_R16223</name>
</gene>
<evidence type="ECO:0000256" key="1">
    <source>
        <dbReference type="SAM" id="Coils"/>
    </source>
</evidence>
<dbReference type="PANTHER" id="PTHR14845:SF0">
    <property type="entry name" value="DUF4515 DOMAIN-CONTAINING PROTEIN"/>
    <property type="match status" value="1"/>
</dbReference>
<feature type="non-terminal residue" evidence="3">
    <location>
        <position position="307"/>
    </location>
</feature>
<feature type="coiled-coil region" evidence="1">
    <location>
        <begin position="115"/>
        <end position="170"/>
    </location>
</feature>
<proteinExistence type="predicted"/>
<accession>A0A7L1ND76</accession>
<feature type="non-terminal residue" evidence="3">
    <location>
        <position position="1"/>
    </location>
</feature>
<feature type="coiled-coil region" evidence="1">
    <location>
        <begin position="215"/>
        <end position="266"/>
    </location>
</feature>
<comment type="caution">
    <text evidence="3">The sequence shown here is derived from an EMBL/GenBank/DDBJ whole genome shotgun (WGS) entry which is preliminary data.</text>
</comment>
<sequence>MASEKIQKKQGTMRPAKGKEEVRTKNENLPKEVSDMETIAKEDTSHLQKEYKILNEYMNTYMGEVEHLLQENKRLEKEAQQCQRETKAYLSYPTKHSEKYQDLIVTTNDQNHADLSQARLQKEKVISQYTEKEEKVRGLLMDVEKKYSLMSKEAEELQHFKNQLEHAKKIRELEKKLLVTKIQHSEEMQKIKQRFLQATADCEMAFHQKTQALTKRAEEAAIETLIEHLNQVKAENWHLHQKLLSLTQYSKILKETEVQLREQQQQLLWENQHAQNMACEQHLLRQHEACSGNDETHGSHSLPRCVH</sequence>
<dbReference type="OrthoDB" id="2129492at2759"/>
<organism evidence="3 4">
    <name type="scientific">Rhinopomastus cyanomelas</name>
    <name type="common">Common scimitarbill</name>
    <dbReference type="NCBI Taxonomy" id="113115"/>
    <lineage>
        <taxon>Eukaryota</taxon>
        <taxon>Metazoa</taxon>
        <taxon>Chordata</taxon>
        <taxon>Craniata</taxon>
        <taxon>Vertebrata</taxon>
        <taxon>Euteleostomi</taxon>
        <taxon>Archelosauria</taxon>
        <taxon>Archosauria</taxon>
        <taxon>Dinosauria</taxon>
        <taxon>Saurischia</taxon>
        <taxon>Theropoda</taxon>
        <taxon>Coelurosauria</taxon>
        <taxon>Aves</taxon>
        <taxon>Neognathae</taxon>
        <taxon>Neoaves</taxon>
        <taxon>Telluraves</taxon>
        <taxon>Coraciimorphae</taxon>
        <taxon>Bucerotiformes</taxon>
        <taxon>Rhinopomastidae</taxon>
        <taxon>Rhinopomastus</taxon>
    </lineage>
</organism>
<evidence type="ECO:0000256" key="2">
    <source>
        <dbReference type="SAM" id="MobiDB-lite"/>
    </source>
</evidence>
<reference evidence="3 4" key="1">
    <citation type="submission" date="2019-09" db="EMBL/GenBank/DDBJ databases">
        <title>Bird 10,000 Genomes (B10K) Project - Family phase.</title>
        <authorList>
            <person name="Zhang G."/>
        </authorList>
    </citation>
    <scope>NUCLEOTIDE SEQUENCE [LARGE SCALE GENOMIC DNA]</scope>
    <source>
        <strain evidence="3">B10K-DU-002-35</strain>
        <tissue evidence="3">Muscle</tissue>
    </source>
</reference>
<evidence type="ECO:0000313" key="3">
    <source>
        <dbReference type="EMBL" id="NXN97432.1"/>
    </source>
</evidence>
<feature type="compositionally biased region" description="Basic and acidic residues" evidence="2">
    <location>
        <begin position="17"/>
        <end position="33"/>
    </location>
</feature>
<name>A0A7L1ND76_RHICY</name>
<dbReference type="AlphaFoldDB" id="A0A7L1ND76"/>